<dbReference type="Pfam" id="PF12900">
    <property type="entry name" value="Pyridox_ox_2"/>
    <property type="match status" value="1"/>
</dbReference>
<evidence type="ECO:0000313" key="2">
    <source>
        <dbReference type="Proteomes" id="UP000199607"/>
    </source>
</evidence>
<dbReference type="InterPro" id="IPR012349">
    <property type="entry name" value="Split_barrel_FMN-bd"/>
</dbReference>
<name>A0A1I4C702_9EURY</name>
<reference evidence="2" key="1">
    <citation type="submission" date="2016-10" db="EMBL/GenBank/DDBJ databases">
        <authorList>
            <person name="Varghese N."/>
            <person name="Submissions S."/>
        </authorList>
    </citation>
    <scope>NUCLEOTIDE SEQUENCE [LARGE SCALE GENOMIC DNA]</scope>
    <source>
        <strain evidence="2">CGMCC 1.7738</strain>
    </source>
</reference>
<proteinExistence type="predicted"/>
<protein>
    <recommendedName>
        <fullName evidence="3">Pyridoxamine 5'-phosphate oxidase</fullName>
    </recommendedName>
</protein>
<dbReference type="RefSeq" id="WP_089866478.1">
    <property type="nucleotide sequence ID" value="NZ_FOTC01000001.1"/>
</dbReference>
<dbReference type="AlphaFoldDB" id="A0A1I4C702"/>
<organism evidence="1 2">
    <name type="scientific">Halogranum rubrum</name>
    <dbReference type="NCBI Taxonomy" id="553466"/>
    <lineage>
        <taxon>Archaea</taxon>
        <taxon>Methanobacteriati</taxon>
        <taxon>Methanobacteriota</taxon>
        <taxon>Stenosarchaea group</taxon>
        <taxon>Halobacteria</taxon>
        <taxon>Halobacteriales</taxon>
        <taxon>Haloferacaceae</taxon>
    </lineage>
</organism>
<sequence length="145" mass="16378">MRDIEYTYTLGMDETEVDEHLRTHRTGSLSLADDGEAYAVPVAYHVEDGAVYFRLGEHEGSEKMAFLDTTTRGCLLVYDYDADADTSWSIVVRGPLSRVDSDEFAPDERNPDYTPLRVFGESLDDLDPVFVRLDIDEITGRRTSS</sequence>
<dbReference type="EMBL" id="FOTC01000001">
    <property type="protein sequence ID" value="SFK76918.1"/>
    <property type="molecule type" value="Genomic_DNA"/>
</dbReference>
<gene>
    <name evidence="1" type="ORF">SAMN04487950_1002</name>
</gene>
<dbReference type="Gene3D" id="2.30.110.10">
    <property type="entry name" value="Electron Transport, Fmn-binding Protein, Chain A"/>
    <property type="match status" value="1"/>
</dbReference>
<keyword evidence="2" id="KW-1185">Reference proteome</keyword>
<dbReference type="SUPFAM" id="SSF50475">
    <property type="entry name" value="FMN-binding split barrel"/>
    <property type="match status" value="1"/>
</dbReference>
<dbReference type="Proteomes" id="UP000199607">
    <property type="component" value="Unassembled WGS sequence"/>
</dbReference>
<accession>A0A1I4C702</accession>
<dbReference type="InterPro" id="IPR024747">
    <property type="entry name" value="Pyridox_Oxase-rel"/>
</dbReference>
<dbReference type="STRING" id="553466.SAMN04487950_1002"/>
<evidence type="ECO:0008006" key="3">
    <source>
        <dbReference type="Google" id="ProtNLM"/>
    </source>
</evidence>
<evidence type="ECO:0000313" key="1">
    <source>
        <dbReference type="EMBL" id="SFK76918.1"/>
    </source>
</evidence>